<keyword evidence="7" id="KW-0804">Transcription</keyword>
<keyword evidence="6" id="KW-0238">DNA-binding</keyword>
<dbReference type="AlphaFoldDB" id="A0A8S9Z4F7"/>
<feature type="domain" description="Nuclear receptor" evidence="11">
    <location>
        <begin position="174"/>
        <end position="250"/>
    </location>
</feature>
<dbReference type="InterPro" id="IPR035500">
    <property type="entry name" value="NHR-like_dom_sf"/>
</dbReference>
<keyword evidence="3" id="KW-0863">Zinc-finger</keyword>
<gene>
    <name evidence="13" type="ORF">EG68_03616</name>
</gene>
<dbReference type="PROSITE" id="PS51843">
    <property type="entry name" value="NR_LBD"/>
    <property type="match status" value="1"/>
</dbReference>
<dbReference type="SUPFAM" id="SSF57716">
    <property type="entry name" value="Glucocorticoid receptor-like (DNA-binding domain)"/>
    <property type="match status" value="1"/>
</dbReference>
<accession>A0A8S9Z4F7</accession>
<dbReference type="GO" id="GO:0048384">
    <property type="term" value="P:retinoic acid receptor signaling pathway"/>
    <property type="evidence" value="ECO:0007669"/>
    <property type="project" value="TreeGrafter"/>
</dbReference>
<feature type="region of interest" description="Disordered" evidence="10">
    <location>
        <begin position="265"/>
        <end position="324"/>
    </location>
</feature>
<dbReference type="OrthoDB" id="6081310at2759"/>
<evidence type="ECO:0000313" key="13">
    <source>
        <dbReference type="EMBL" id="KAF7258728.1"/>
    </source>
</evidence>
<dbReference type="GO" id="GO:0004879">
    <property type="term" value="F:nuclear receptor activity"/>
    <property type="evidence" value="ECO:0007669"/>
    <property type="project" value="InterPro"/>
</dbReference>
<evidence type="ECO:0000256" key="5">
    <source>
        <dbReference type="ARBA" id="ARBA00023015"/>
    </source>
</evidence>
<dbReference type="GO" id="GO:0090575">
    <property type="term" value="C:RNA polymerase II transcription regulator complex"/>
    <property type="evidence" value="ECO:0007669"/>
    <property type="project" value="TreeGrafter"/>
</dbReference>
<evidence type="ECO:0000256" key="2">
    <source>
        <dbReference type="ARBA" id="ARBA00022723"/>
    </source>
</evidence>
<feature type="compositionally biased region" description="Low complexity" evidence="10">
    <location>
        <begin position="298"/>
        <end position="309"/>
    </location>
</feature>
<comment type="caution">
    <text evidence="13">The sequence shown here is derived from an EMBL/GenBank/DDBJ whole genome shotgun (WGS) entry which is preliminary data.</text>
</comment>
<keyword evidence="5" id="KW-0805">Transcription regulation</keyword>
<dbReference type="Gene3D" id="1.10.565.10">
    <property type="entry name" value="Retinoid X Receptor"/>
    <property type="match status" value="1"/>
</dbReference>
<feature type="region of interest" description="Disordered" evidence="10">
    <location>
        <begin position="1"/>
        <end position="23"/>
    </location>
</feature>
<feature type="compositionally biased region" description="Low complexity" evidence="10">
    <location>
        <begin position="1"/>
        <end position="16"/>
    </location>
</feature>
<dbReference type="Gene3D" id="3.30.50.10">
    <property type="entry name" value="Erythroid Transcription Factor GATA-1, subunit A"/>
    <property type="match status" value="1"/>
</dbReference>
<evidence type="ECO:0000256" key="1">
    <source>
        <dbReference type="ARBA" id="ARBA00005993"/>
    </source>
</evidence>
<dbReference type="Pfam" id="PF00105">
    <property type="entry name" value="zf-C4"/>
    <property type="match status" value="1"/>
</dbReference>
<dbReference type="InterPro" id="IPR050234">
    <property type="entry name" value="Nuclear_hormone_rcpt_NR1"/>
</dbReference>
<comment type="similarity">
    <text evidence="1">Belongs to the nuclear hormone receptor family.</text>
</comment>
<keyword evidence="8" id="KW-0675">Receptor</keyword>
<keyword evidence="2" id="KW-0479">Metal-binding</keyword>
<dbReference type="Pfam" id="PF00104">
    <property type="entry name" value="Hormone_recep"/>
    <property type="match status" value="1"/>
</dbReference>
<feature type="domain" description="NR LBD" evidence="12">
    <location>
        <begin position="670"/>
        <end position="939"/>
    </location>
</feature>
<evidence type="ECO:0000256" key="10">
    <source>
        <dbReference type="SAM" id="MobiDB-lite"/>
    </source>
</evidence>
<dbReference type="Proteomes" id="UP000822476">
    <property type="component" value="Unassembled WGS sequence"/>
</dbReference>
<feature type="region of interest" description="Disordered" evidence="10">
    <location>
        <begin position="435"/>
        <end position="455"/>
    </location>
</feature>
<keyword evidence="4" id="KW-0862">Zinc</keyword>
<organism evidence="13 14">
    <name type="scientific">Paragonimus skrjabini miyazakii</name>
    <dbReference type="NCBI Taxonomy" id="59628"/>
    <lineage>
        <taxon>Eukaryota</taxon>
        <taxon>Metazoa</taxon>
        <taxon>Spiralia</taxon>
        <taxon>Lophotrochozoa</taxon>
        <taxon>Platyhelminthes</taxon>
        <taxon>Trematoda</taxon>
        <taxon>Digenea</taxon>
        <taxon>Plagiorchiida</taxon>
        <taxon>Troglotremata</taxon>
        <taxon>Troglotrematidae</taxon>
        <taxon>Paragonimus</taxon>
    </lineage>
</organism>
<dbReference type="GO" id="GO:0045944">
    <property type="term" value="P:positive regulation of transcription by RNA polymerase II"/>
    <property type="evidence" value="ECO:0007669"/>
    <property type="project" value="TreeGrafter"/>
</dbReference>
<evidence type="ECO:0000256" key="8">
    <source>
        <dbReference type="ARBA" id="ARBA00023170"/>
    </source>
</evidence>
<reference evidence="13" key="1">
    <citation type="submission" date="2019-07" db="EMBL/GenBank/DDBJ databases">
        <title>Annotation for the trematode Paragonimus miyazaki's.</title>
        <authorList>
            <person name="Choi Y.-J."/>
        </authorList>
    </citation>
    <scope>NUCLEOTIDE SEQUENCE</scope>
    <source>
        <strain evidence="13">Japan</strain>
    </source>
</reference>
<dbReference type="GO" id="GO:0000978">
    <property type="term" value="F:RNA polymerase II cis-regulatory region sequence-specific DNA binding"/>
    <property type="evidence" value="ECO:0007669"/>
    <property type="project" value="TreeGrafter"/>
</dbReference>
<dbReference type="PANTHER" id="PTHR24082">
    <property type="entry name" value="NUCLEAR HORMONE RECEPTOR"/>
    <property type="match status" value="1"/>
</dbReference>
<name>A0A8S9Z4F7_9TREM</name>
<dbReference type="InterPro" id="IPR013088">
    <property type="entry name" value="Znf_NHR/GATA"/>
</dbReference>
<evidence type="ECO:0000256" key="4">
    <source>
        <dbReference type="ARBA" id="ARBA00022833"/>
    </source>
</evidence>
<sequence>MNLSPVHSSSTNSSPPAGGIQSWTHLGSRAQMTQVSPAQPNSSGPFVTSFCSTTNANELVTLMPASHRPMANDTYWGSVAATDSSISHIGNGTSNTYYQNSDVSRLMCPIGTSELVRSSMSGSYKSAAAAVAVAQVSSGTGSCTSVSNANILKAARQRKKDPYIPSYMDPANGPEPCVVCGDNATGFHYRAMTCEGCKGFFRRSVQKKLVYTCKFNGRCSVSDKQNRNSCQKCRFDRCLKGGMAKDLVLDEDKRLAKRRLIEANRARKRAESEGSLPPSQHSVSSGISPGPSPPKQPSYPMHVPHSPLTPRHPPPPQPTIGSLQPQSVAMHHPNVYQTNDAGTTLGPMGVTLTYANGSTIPMHSQLTVQQPTQPAMLTPTHSMTRYQHQTLYEPIQTGLSMIAAHHHTHLISPGTSHISHVGHFMNDAHSVSVLDESTRSSTRQSPLNNRDPVSCITDPRLQPDDAPYWLIPNNDRPERGVQSMSVEVTAATAASLAVEQKAQWYPIDTSIPSIISMNEKPIKFSPPQTTPTYGCGSHLNRLTLDENLVGQGDFISIRDQPDGQINVTPRIPSPAVSQNVGSDHPLFSEVKSPDTDNAMKQAVAPKNSEIIGTTESLPWTQEDQELVETLRRAYDAIHNATNDFTTPNGERGTKTRNTLIKHLVEDQGEPGKQVVQRIVDSHVTGFLSKLDDVEQEDINQARAFYSNSFCDLAHVIEPMVARLVVFAKSVPGFGLLGADDQVRLLRDCCLDLITLRAAYSISLTARSQGLTEYSTGRYVTNGCGNELGPDHMSNSGTTPILQAPIIVNVYYPKLGTSDEKCAQVIRSVALKLARLGVDQTEVALMAAILLMSPDRSDLTDIQTIEDTQNTLLETFNRHVNRMRTQPPRCISSNQCWPRIIMALTELRSITMCTQELFLQEASRSQIDELPWYFQELFLGNEIFKLSGSEVGKN</sequence>
<dbReference type="GO" id="GO:0030154">
    <property type="term" value="P:cell differentiation"/>
    <property type="evidence" value="ECO:0007669"/>
    <property type="project" value="TreeGrafter"/>
</dbReference>
<dbReference type="SMART" id="SM00430">
    <property type="entry name" value="HOLI"/>
    <property type="match status" value="1"/>
</dbReference>
<dbReference type="PRINTS" id="PR00047">
    <property type="entry name" value="STROIDFINGER"/>
</dbReference>
<evidence type="ECO:0000256" key="7">
    <source>
        <dbReference type="ARBA" id="ARBA00023163"/>
    </source>
</evidence>
<keyword evidence="9" id="KW-0539">Nucleus</keyword>
<evidence type="ECO:0000256" key="9">
    <source>
        <dbReference type="ARBA" id="ARBA00023242"/>
    </source>
</evidence>
<dbReference type="EMBL" id="JTDE01001562">
    <property type="protein sequence ID" value="KAF7258728.1"/>
    <property type="molecule type" value="Genomic_DNA"/>
</dbReference>
<dbReference type="SMART" id="SM00399">
    <property type="entry name" value="ZnF_C4"/>
    <property type="match status" value="1"/>
</dbReference>
<keyword evidence="14" id="KW-1185">Reference proteome</keyword>
<dbReference type="InterPro" id="IPR001628">
    <property type="entry name" value="Znf_hrmn_rcpt"/>
</dbReference>
<dbReference type="SUPFAM" id="SSF48508">
    <property type="entry name" value="Nuclear receptor ligand-binding domain"/>
    <property type="match status" value="1"/>
</dbReference>
<evidence type="ECO:0000259" key="12">
    <source>
        <dbReference type="PROSITE" id="PS51843"/>
    </source>
</evidence>
<evidence type="ECO:0000256" key="6">
    <source>
        <dbReference type="ARBA" id="ARBA00023125"/>
    </source>
</evidence>
<evidence type="ECO:0000256" key="3">
    <source>
        <dbReference type="ARBA" id="ARBA00022771"/>
    </source>
</evidence>
<dbReference type="GO" id="GO:0008270">
    <property type="term" value="F:zinc ion binding"/>
    <property type="evidence" value="ECO:0007669"/>
    <property type="project" value="UniProtKB-KW"/>
</dbReference>
<dbReference type="PROSITE" id="PS51030">
    <property type="entry name" value="NUCLEAR_REC_DBD_2"/>
    <property type="match status" value="1"/>
</dbReference>
<dbReference type="PROSITE" id="PS00031">
    <property type="entry name" value="NUCLEAR_REC_DBD_1"/>
    <property type="match status" value="1"/>
</dbReference>
<evidence type="ECO:0000259" key="11">
    <source>
        <dbReference type="PROSITE" id="PS51030"/>
    </source>
</evidence>
<feature type="compositionally biased region" description="Polar residues" evidence="10">
    <location>
        <begin position="439"/>
        <end position="448"/>
    </location>
</feature>
<dbReference type="InterPro" id="IPR001728">
    <property type="entry name" value="ThyrH_rcpt"/>
</dbReference>
<dbReference type="CDD" id="cd06961">
    <property type="entry name" value="NR_DBD_TR"/>
    <property type="match status" value="1"/>
</dbReference>
<dbReference type="InterPro" id="IPR000536">
    <property type="entry name" value="Nucl_hrmn_rcpt_lig-bd"/>
</dbReference>
<dbReference type="PANTHER" id="PTHR24082:SF330">
    <property type="entry name" value="THYROID HORMONE RECEPTOR BETA"/>
    <property type="match status" value="1"/>
</dbReference>
<dbReference type="FunFam" id="3.30.50.10:FF:000030">
    <property type="entry name" value="Nuclear Hormone Receptor family"/>
    <property type="match status" value="1"/>
</dbReference>
<dbReference type="PRINTS" id="PR00546">
    <property type="entry name" value="THYROIDHORMR"/>
</dbReference>
<evidence type="ECO:0008006" key="15">
    <source>
        <dbReference type="Google" id="ProtNLM"/>
    </source>
</evidence>
<evidence type="ECO:0000313" key="14">
    <source>
        <dbReference type="Proteomes" id="UP000822476"/>
    </source>
</evidence>
<protein>
    <recommendedName>
        <fullName evidence="15">Thyroid hormone receptor beta</fullName>
    </recommendedName>
</protein>
<proteinExistence type="inferred from homology"/>
<dbReference type="GO" id="GO:0000122">
    <property type="term" value="P:negative regulation of transcription by RNA polymerase II"/>
    <property type="evidence" value="ECO:0007669"/>
    <property type="project" value="TreeGrafter"/>
</dbReference>